<sequence length="75" mass="8441">MKDHAKRIKEEEELETFAVHVCQRCGEELPVLAECYPTECGACGGKTFYPIAPKPEKPQKAEFLPKVGIIDDYTL</sequence>
<name>A0ABV6DHU2_9BACL</name>
<dbReference type="Proteomes" id="UP001589776">
    <property type="component" value="Unassembled WGS sequence"/>
</dbReference>
<evidence type="ECO:0000313" key="1">
    <source>
        <dbReference type="EMBL" id="MFC0212213.1"/>
    </source>
</evidence>
<dbReference type="RefSeq" id="WP_377469328.1">
    <property type="nucleotide sequence ID" value="NZ_JBHLWN010000027.1"/>
</dbReference>
<keyword evidence="2" id="KW-1185">Reference proteome</keyword>
<dbReference type="EMBL" id="JBHLWN010000027">
    <property type="protein sequence ID" value="MFC0212213.1"/>
    <property type="molecule type" value="Genomic_DNA"/>
</dbReference>
<reference evidence="1 2" key="1">
    <citation type="submission" date="2024-09" db="EMBL/GenBank/DDBJ databases">
        <authorList>
            <person name="Sun Q."/>
            <person name="Mori K."/>
        </authorList>
    </citation>
    <scope>NUCLEOTIDE SEQUENCE [LARGE SCALE GENOMIC DNA]</scope>
    <source>
        <strain evidence="1 2">CCM 7759</strain>
    </source>
</reference>
<evidence type="ECO:0000313" key="2">
    <source>
        <dbReference type="Proteomes" id="UP001589776"/>
    </source>
</evidence>
<comment type="caution">
    <text evidence="1">The sequence shown here is derived from an EMBL/GenBank/DDBJ whole genome shotgun (WGS) entry which is preliminary data.</text>
</comment>
<proteinExistence type="predicted"/>
<gene>
    <name evidence="1" type="ORF">ACFFK0_07035</name>
</gene>
<protein>
    <submittedName>
        <fullName evidence="1">Uncharacterized protein</fullName>
    </submittedName>
</protein>
<organism evidence="1 2">
    <name type="scientific">Paenibacillus chartarius</name>
    <dbReference type="NCBI Taxonomy" id="747481"/>
    <lineage>
        <taxon>Bacteria</taxon>
        <taxon>Bacillati</taxon>
        <taxon>Bacillota</taxon>
        <taxon>Bacilli</taxon>
        <taxon>Bacillales</taxon>
        <taxon>Paenibacillaceae</taxon>
        <taxon>Paenibacillus</taxon>
    </lineage>
</organism>
<accession>A0ABV6DHU2</accession>